<protein>
    <submittedName>
        <fullName evidence="6">Phosphonate-transporting ATPase</fullName>
        <ecNumber evidence="6">3.6.3.28</ecNumber>
    </submittedName>
</protein>
<comment type="similarity">
    <text evidence="1">Belongs to the ABC transporter superfamily.</text>
</comment>
<dbReference type="InterPro" id="IPR017871">
    <property type="entry name" value="ABC_transporter-like_CS"/>
</dbReference>
<organism evidence="6 7">
    <name type="scientific">Pseudobacteroides cellulosolvens ATCC 35603 = DSM 2933</name>
    <dbReference type="NCBI Taxonomy" id="398512"/>
    <lineage>
        <taxon>Bacteria</taxon>
        <taxon>Bacillati</taxon>
        <taxon>Bacillota</taxon>
        <taxon>Clostridia</taxon>
        <taxon>Eubacteriales</taxon>
        <taxon>Oscillospiraceae</taxon>
        <taxon>Pseudobacteroides</taxon>
    </lineage>
</organism>
<dbReference type="GO" id="GO:0016887">
    <property type="term" value="F:ATP hydrolysis activity"/>
    <property type="evidence" value="ECO:0007669"/>
    <property type="project" value="InterPro"/>
</dbReference>
<dbReference type="FunFam" id="3.40.50.300:FF:000032">
    <property type="entry name" value="Export ABC transporter ATP-binding protein"/>
    <property type="match status" value="1"/>
</dbReference>
<dbReference type="Pfam" id="PF00005">
    <property type="entry name" value="ABC_tran"/>
    <property type="match status" value="1"/>
</dbReference>
<dbReference type="AlphaFoldDB" id="A0A0L6JWV3"/>
<dbReference type="PROSITE" id="PS00211">
    <property type="entry name" value="ABC_TRANSPORTER_1"/>
    <property type="match status" value="1"/>
</dbReference>
<dbReference type="PANTHER" id="PTHR42798:SF6">
    <property type="entry name" value="CELL DIVISION ATP-BINDING PROTEIN FTSE"/>
    <property type="match status" value="1"/>
</dbReference>
<dbReference type="GO" id="GO:0098796">
    <property type="term" value="C:membrane protein complex"/>
    <property type="evidence" value="ECO:0007669"/>
    <property type="project" value="UniProtKB-ARBA"/>
</dbReference>
<dbReference type="PROSITE" id="PS50893">
    <property type="entry name" value="ABC_TRANSPORTER_2"/>
    <property type="match status" value="1"/>
</dbReference>
<dbReference type="InterPro" id="IPR003439">
    <property type="entry name" value="ABC_transporter-like_ATP-bd"/>
</dbReference>
<evidence type="ECO:0000313" key="7">
    <source>
        <dbReference type="Proteomes" id="UP000036923"/>
    </source>
</evidence>
<dbReference type="InterPro" id="IPR017911">
    <property type="entry name" value="MacB-like_ATP-bd"/>
</dbReference>
<dbReference type="EMBL" id="LGTC01000001">
    <property type="protein sequence ID" value="KNY30328.1"/>
    <property type="molecule type" value="Genomic_DNA"/>
</dbReference>
<dbReference type="SMART" id="SM00382">
    <property type="entry name" value="AAA"/>
    <property type="match status" value="1"/>
</dbReference>
<evidence type="ECO:0000256" key="1">
    <source>
        <dbReference type="ARBA" id="ARBA00005417"/>
    </source>
</evidence>
<keyword evidence="4" id="KW-0067">ATP-binding</keyword>
<evidence type="ECO:0000256" key="2">
    <source>
        <dbReference type="ARBA" id="ARBA00022448"/>
    </source>
</evidence>
<evidence type="ECO:0000256" key="4">
    <source>
        <dbReference type="ARBA" id="ARBA00022840"/>
    </source>
</evidence>
<dbReference type="EC" id="3.6.3.28" evidence="6"/>
<sequence length="237" mass="26608">MNFIKISGLRKVYRIGNSEKVVALDNIELEVERGEIICILGTSGSGKSTLLNMLAGLEKPTRGEIFINGKNIAKMSENQLAMFRRSTMGFVFQSYNLMPHLTALENVAFPLMLKNVSKRVRDKKAKEMLELVGLHKQIKRKPSQMSGGQQQRVGIARALVSNPKLIFADEPTGNLDSKTTKEVMELILSKVKENNQTLIIVTHDVNIARYADRIIHIFDGNISKVELVDRQQCAEQI</sequence>
<dbReference type="OrthoDB" id="9802264at2"/>
<dbReference type="SUPFAM" id="SSF52540">
    <property type="entry name" value="P-loop containing nucleoside triphosphate hydrolases"/>
    <property type="match status" value="1"/>
</dbReference>
<dbReference type="eggNOG" id="COG1136">
    <property type="taxonomic scope" value="Bacteria"/>
</dbReference>
<evidence type="ECO:0000259" key="5">
    <source>
        <dbReference type="PROSITE" id="PS50893"/>
    </source>
</evidence>
<dbReference type="RefSeq" id="WP_152966107.1">
    <property type="nucleotide sequence ID" value="NZ_JQKC01000010.1"/>
</dbReference>
<evidence type="ECO:0000256" key="3">
    <source>
        <dbReference type="ARBA" id="ARBA00022741"/>
    </source>
</evidence>
<gene>
    <name evidence="6" type="ORF">Bccel_5608</name>
</gene>
<dbReference type="InterPro" id="IPR003593">
    <property type="entry name" value="AAA+_ATPase"/>
</dbReference>
<dbReference type="GO" id="GO:0005524">
    <property type="term" value="F:ATP binding"/>
    <property type="evidence" value="ECO:0007669"/>
    <property type="project" value="UniProtKB-KW"/>
</dbReference>
<dbReference type="PANTHER" id="PTHR42798">
    <property type="entry name" value="LIPOPROTEIN-RELEASING SYSTEM ATP-BINDING PROTEIN LOLD"/>
    <property type="match status" value="1"/>
</dbReference>
<keyword evidence="7" id="KW-1185">Reference proteome</keyword>
<reference evidence="7" key="1">
    <citation type="submission" date="2015-07" db="EMBL/GenBank/DDBJ databases">
        <title>Near-Complete Genome Sequence of the Cellulolytic Bacterium Bacteroides (Pseudobacteroides) cellulosolvens ATCC 35603.</title>
        <authorList>
            <person name="Dassa B."/>
            <person name="Utturkar S.M."/>
            <person name="Klingeman D.M."/>
            <person name="Hurt R.A."/>
            <person name="Keller M."/>
            <person name="Xu J."/>
            <person name="Reddy Y.H.K."/>
            <person name="Borovok I."/>
            <person name="Grinberg I.R."/>
            <person name="Lamed R."/>
            <person name="Zhivin O."/>
            <person name="Bayer E.A."/>
            <person name="Brown S.D."/>
        </authorList>
    </citation>
    <scope>NUCLEOTIDE SEQUENCE [LARGE SCALE GENOMIC DNA]</scope>
    <source>
        <strain evidence="7">DSM 2933</strain>
    </source>
</reference>
<comment type="caution">
    <text evidence="6">The sequence shown here is derived from an EMBL/GenBank/DDBJ whole genome shotgun (WGS) entry which is preliminary data.</text>
</comment>
<keyword evidence="2" id="KW-0813">Transport</keyword>
<evidence type="ECO:0000313" key="6">
    <source>
        <dbReference type="EMBL" id="KNY30328.1"/>
    </source>
</evidence>
<proteinExistence type="inferred from homology"/>
<dbReference type="STRING" id="398512.Bccel_5608"/>
<dbReference type="InterPro" id="IPR027417">
    <property type="entry name" value="P-loop_NTPase"/>
</dbReference>
<dbReference type="Proteomes" id="UP000036923">
    <property type="component" value="Unassembled WGS sequence"/>
</dbReference>
<feature type="domain" description="ABC transporter" evidence="5">
    <location>
        <begin position="4"/>
        <end position="237"/>
    </location>
</feature>
<dbReference type="GO" id="GO:0022857">
    <property type="term" value="F:transmembrane transporter activity"/>
    <property type="evidence" value="ECO:0007669"/>
    <property type="project" value="UniProtKB-ARBA"/>
</dbReference>
<keyword evidence="3" id="KW-0547">Nucleotide-binding</keyword>
<accession>A0A0L6JWV3</accession>
<dbReference type="CDD" id="cd03255">
    <property type="entry name" value="ABC_MJ0796_LolCDE_FtsE"/>
    <property type="match status" value="1"/>
</dbReference>
<dbReference type="Gene3D" id="3.40.50.300">
    <property type="entry name" value="P-loop containing nucleotide triphosphate hydrolases"/>
    <property type="match status" value="1"/>
</dbReference>
<name>A0A0L6JWV3_9FIRM</name>
<keyword evidence="6" id="KW-0378">Hydrolase</keyword>